<dbReference type="EMBL" id="JACYTQ010000003">
    <property type="protein sequence ID" value="MBD8489417.1"/>
    <property type="molecule type" value="Genomic_DNA"/>
</dbReference>
<evidence type="ECO:0000313" key="2">
    <source>
        <dbReference type="Proteomes" id="UP000647133"/>
    </source>
</evidence>
<sequence>MIKDILSNIGPEVISNITSQFGLTEDQASQAVETTKQSLTKTATKEAGSGNFDGLLALVNQGSGATGTSTFEKFASNLAGDYVSKLGISPTIAKQVTGFVLPLVLDKIAAQTGGNAGKADLMKLIGGSAGDLLKGKAGDMLGGLGNLFK</sequence>
<reference evidence="1 2" key="1">
    <citation type="submission" date="2020-09" db="EMBL/GenBank/DDBJ databases">
        <title>Echinicola sp. CAU 1574 isolated from sand of Sido Beach.</title>
        <authorList>
            <person name="Kim W."/>
        </authorList>
    </citation>
    <scope>NUCLEOTIDE SEQUENCE [LARGE SCALE GENOMIC DNA]</scope>
    <source>
        <strain evidence="1 2">CAU 1574</strain>
    </source>
</reference>
<dbReference type="RefSeq" id="WP_192010293.1">
    <property type="nucleotide sequence ID" value="NZ_JACYTQ010000003.1"/>
</dbReference>
<name>A0ABR9AKT2_9BACT</name>
<organism evidence="1 2">
    <name type="scientific">Echinicola arenosa</name>
    <dbReference type="NCBI Taxonomy" id="2774144"/>
    <lineage>
        <taxon>Bacteria</taxon>
        <taxon>Pseudomonadati</taxon>
        <taxon>Bacteroidota</taxon>
        <taxon>Cytophagia</taxon>
        <taxon>Cytophagales</taxon>
        <taxon>Cyclobacteriaceae</taxon>
        <taxon>Echinicola</taxon>
    </lineage>
</organism>
<evidence type="ECO:0000313" key="1">
    <source>
        <dbReference type="EMBL" id="MBD8489417.1"/>
    </source>
</evidence>
<proteinExistence type="predicted"/>
<evidence type="ECO:0008006" key="3">
    <source>
        <dbReference type="Google" id="ProtNLM"/>
    </source>
</evidence>
<protein>
    <recommendedName>
        <fullName evidence="3">DUF937 domain-containing protein</fullName>
    </recommendedName>
</protein>
<dbReference type="InterPro" id="IPR009282">
    <property type="entry name" value="DUF937"/>
</dbReference>
<dbReference type="Pfam" id="PF06078">
    <property type="entry name" value="DUF937"/>
    <property type="match status" value="1"/>
</dbReference>
<dbReference type="Proteomes" id="UP000647133">
    <property type="component" value="Unassembled WGS sequence"/>
</dbReference>
<keyword evidence="2" id="KW-1185">Reference proteome</keyword>
<comment type="caution">
    <text evidence="1">The sequence shown here is derived from an EMBL/GenBank/DDBJ whole genome shotgun (WGS) entry which is preliminary data.</text>
</comment>
<accession>A0ABR9AKT2</accession>
<gene>
    <name evidence="1" type="ORF">IFO69_11745</name>
</gene>